<protein>
    <submittedName>
        <fullName evidence="1">Uncharacterized protein</fullName>
    </submittedName>
</protein>
<evidence type="ECO:0000313" key="1">
    <source>
        <dbReference type="EMBL" id="CAG5099903.1"/>
    </source>
</evidence>
<name>A0A8J2HN22_COTCN</name>
<evidence type="ECO:0000313" key="2">
    <source>
        <dbReference type="Proteomes" id="UP000786811"/>
    </source>
</evidence>
<dbReference type="Proteomes" id="UP000786811">
    <property type="component" value="Unassembled WGS sequence"/>
</dbReference>
<dbReference type="AlphaFoldDB" id="A0A8J2HN22"/>
<keyword evidence="2" id="KW-1185">Reference proteome</keyword>
<dbReference type="EMBL" id="CAJNRD030001122">
    <property type="protein sequence ID" value="CAG5099903.1"/>
    <property type="molecule type" value="Genomic_DNA"/>
</dbReference>
<proteinExistence type="predicted"/>
<comment type="caution">
    <text evidence="1">The sequence shown here is derived from an EMBL/GenBank/DDBJ whole genome shotgun (WGS) entry which is preliminary data.</text>
</comment>
<organism evidence="1 2">
    <name type="scientific">Cotesia congregata</name>
    <name type="common">Parasitoid wasp</name>
    <name type="synonym">Apanteles congregatus</name>
    <dbReference type="NCBI Taxonomy" id="51543"/>
    <lineage>
        <taxon>Eukaryota</taxon>
        <taxon>Metazoa</taxon>
        <taxon>Ecdysozoa</taxon>
        <taxon>Arthropoda</taxon>
        <taxon>Hexapoda</taxon>
        <taxon>Insecta</taxon>
        <taxon>Pterygota</taxon>
        <taxon>Neoptera</taxon>
        <taxon>Endopterygota</taxon>
        <taxon>Hymenoptera</taxon>
        <taxon>Apocrita</taxon>
        <taxon>Ichneumonoidea</taxon>
        <taxon>Braconidae</taxon>
        <taxon>Microgastrinae</taxon>
        <taxon>Cotesia</taxon>
    </lineage>
</organism>
<reference evidence="1" key="1">
    <citation type="submission" date="2021-04" db="EMBL/GenBank/DDBJ databases">
        <authorList>
            <person name="Chebbi M.A.C M."/>
        </authorList>
    </citation>
    <scope>NUCLEOTIDE SEQUENCE</scope>
</reference>
<gene>
    <name evidence="1" type="ORF">HICCMSTLAB_LOCUS9292</name>
</gene>
<accession>A0A8J2HN22</accession>
<sequence>MRHIKSQDHVAFDFSVNSKTIVEYRKNNIKNKYPGSEEDTLISSHTLGRLSFPTKLWYKLQKFCYRRQFYQTIFPKFQKSMFCYQNEQDRLLKYLLRNSLAEGETAA</sequence>